<dbReference type="InterPro" id="IPR002123">
    <property type="entry name" value="Plipid/glycerol_acylTrfase"/>
</dbReference>
<dbReference type="PANTHER" id="PTHR30068:SF3">
    <property type="entry name" value="PHOSPHOLIPID_GLYCEROL ACYLTRANSFERASE DOMAIN-CONTAINING PROTEIN"/>
    <property type="match status" value="1"/>
</dbReference>
<proteinExistence type="predicted"/>
<dbReference type="SMART" id="SM00563">
    <property type="entry name" value="PlsC"/>
    <property type="match status" value="1"/>
</dbReference>
<keyword evidence="2" id="KW-0808">Transferase</keyword>
<organism evidence="2 3">
    <name type="scientific">Neptunomonas antarctica</name>
    <dbReference type="NCBI Taxonomy" id="619304"/>
    <lineage>
        <taxon>Bacteria</taxon>
        <taxon>Pseudomonadati</taxon>
        <taxon>Pseudomonadota</taxon>
        <taxon>Gammaproteobacteria</taxon>
        <taxon>Oceanospirillales</taxon>
        <taxon>Oceanospirillaceae</taxon>
        <taxon>Neptunomonas</taxon>
    </lineage>
</organism>
<feature type="domain" description="Phospholipid/glycerol acyltransferase" evidence="1">
    <location>
        <begin position="108"/>
        <end position="244"/>
    </location>
</feature>
<dbReference type="Proteomes" id="UP000185999">
    <property type="component" value="Unassembled WGS sequence"/>
</dbReference>
<protein>
    <submittedName>
        <fullName evidence="2">Glycerol-3-phosphate acyltransferase</fullName>
    </submittedName>
</protein>
<evidence type="ECO:0000259" key="1">
    <source>
        <dbReference type="SMART" id="SM00563"/>
    </source>
</evidence>
<evidence type="ECO:0000313" key="2">
    <source>
        <dbReference type="EMBL" id="SIS85462.1"/>
    </source>
</evidence>
<dbReference type="SUPFAM" id="SSF69593">
    <property type="entry name" value="Glycerol-3-phosphate (1)-acyltransferase"/>
    <property type="match status" value="1"/>
</dbReference>
<keyword evidence="3" id="KW-1185">Reference proteome</keyword>
<dbReference type="RefSeq" id="WP_179078935.1">
    <property type="nucleotide sequence ID" value="NZ_FTOE01000006.1"/>
</dbReference>
<dbReference type="STRING" id="619304.SAMN05421760_10654"/>
<dbReference type="GO" id="GO:0016746">
    <property type="term" value="F:acyltransferase activity"/>
    <property type="evidence" value="ECO:0007669"/>
    <property type="project" value="UniProtKB-KW"/>
</dbReference>
<dbReference type="Pfam" id="PF01553">
    <property type="entry name" value="Acyltransferase"/>
    <property type="match status" value="1"/>
</dbReference>
<sequence length="376" mass="43267">MEVNVQQDPFKDIRPYYDHEVEAVLQNLLYDNELIGAVTQYQFPSLPAWISRLLRPVVRIGLAREFGEIQSVKRFQRMVAKYMAKMIARSTTRLSCSGMDNLEDDEAYLFVSNHRDIAMDPAFVNWTHYQRDLPTVRVAIGDNLLSKPYISDLMRLNKSFIVKRSPKGPRQMMAAVTQLSAYIDHSIQEGESVWIAQREGRAKNGNDKTDPALLKMFYMSQRKQRSFPEAIKRLKIVPVSISYEFDPCDQAKARELAAHEQDGVYEKGQHEDIESIVQGITGFKGAVHIHFGDVIVEDFDSPEVLAAELDRQIHQNYFLHPSNYIAAGRLEKVTTQDQDAFEKRFAGLNHRESEIMRQMYAYPVVNAELKKGDMRD</sequence>
<name>A0A1N7MHB5_9GAMM</name>
<accession>A0A1N7MHB5</accession>
<reference evidence="3" key="1">
    <citation type="submission" date="2017-01" db="EMBL/GenBank/DDBJ databases">
        <authorList>
            <person name="Varghese N."/>
            <person name="Submissions S."/>
        </authorList>
    </citation>
    <scope>NUCLEOTIDE SEQUENCE [LARGE SCALE GENOMIC DNA]</scope>
    <source>
        <strain evidence="3">DSM 22306</strain>
    </source>
</reference>
<dbReference type="PANTHER" id="PTHR30068">
    <property type="entry name" value="URONATE ISOMERASE"/>
    <property type="match status" value="1"/>
</dbReference>
<dbReference type="AlphaFoldDB" id="A0A1N7MHB5"/>
<keyword evidence="2" id="KW-0012">Acyltransferase</keyword>
<gene>
    <name evidence="2" type="ORF">SAMN05421760_10654</name>
</gene>
<dbReference type="GO" id="GO:0042840">
    <property type="term" value="P:D-glucuronate catabolic process"/>
    <property type="evidence" value="ECO:0007669"/>
    <property type="project" value="TreeGrafter"/>
</dbReference>
<evidence type="ECO:0000313" key="3">
    <source>
        <dbReference type="Proteomes" id="UP000185999"/>
    </source>
</evidence>
<dbReference type="EMBL" id="FTOE01000006">
    <property type="protein sequence ID" value="SIS85462.1"/>
    <property type="molecule type" value="Genomic_DNA"/>
</dbReference>
<dbReference type="GO" id="GO:0019698">
    <property type="term" value="P:D-galacturonate catabolic process"/>
    <property type="evidence" value="ECO:0007669"/>
    <property type="project" value="TreeGrafter"/>
</dbReference>